<dbReference type="GO" id="GO:0072546">
    <property type="term" value="C:EMC complex"/>
    <property type="evidence" value="ECO:0007669"/>
    <property type="project" value="TreeGrafter"/>
</dbReference>
<evidence type="ECO:0000259" key="12">
    <source>
        <dbReference type="Pfam" id="PF09430"/>
    </source>
</evidence>
<evidence type="ECO:0000256" key="4">
    <source>
        <dbReference type="ARBA" id="ARBA00022729"/>
    </source>
</evidence>
<evidence type="ECO:0000256" key="2">
    <source>
        <dbReference type="ARBA" id="ARBA00008880"/>
    </source>
</evidence>
<sequence length="234" mass="25661">MKRSILFFLSLVCTVLAFDLQGRVQWNEHCSGAAELGQAKVVLDNGLRKGSITQDGTFTIPDVPPGIYILSVIAHDHVFEKLRVDVLETDTLPEVHPYVPGTPLSSSTAVSLPYPIQMSAVHRLNFYTEREGFNLVGMFKNPMMMMMLFGGGLVFAMPYIMKNLDPEALQTLEKRQATISSIQSSIHSGDLKSGISALMQMGDEDANAATGKPQTESKPSGSSLKQRSGRNKKR</sequence>
<dbReference type="GO" id="GO:0030246">
    <property type="term" value="F:carbohydrate binding"/>
    <property type="evidence" value="ECO:0007669"/>
    <property type="project" value="InterPro"/>
</dbReference>
<dbReference type="AlphaFoldDB" id="A0A9P3G0M5"/>
<evidence type="ECO:0000256" key="5">
    <source>
        <dbReference type="ARBA" id="ARBA00022989"/>
    </source>
</evidence>
<evidence type="ECO:0000256" key="1">
    <source>
        <dbReference type="ARBA" id="ARBA00004167"/>
    </source>
</evidence>
<evidence type="ECO:0000256" key="8">
    <source>
        <dbReference type="ARBA" id="ARBA00023326"/>
    </source>
</evidence>
<reference evidence="13 14" key="1">
    <citation type="submission" date="2021-08" db="EMBL/GenBank/DDBJ databases">
        <title>Draft Genome Sequence of Phanerochaete sordida strain YK-624.</title>
        <authorList>
            <person name="Mori T."/>
            <person name="Dohra H."/>
            <person name="Suzuki T."/>
            <person name="Kawagishi H."/>
            <person name="Hirai H."/>
        </authorList>
    </citation>
    <scope>NUCLEOTIDE SEQUENCE [LARGE SCALE GENOMIC DNA]</scope>
    <source>
        <strain evidence="13 14">YK-624</strain>
    </source>
</reference>
<dbReference type="PANTHER" id="PTHR13605">
    <property type="entry name" value="ER MEMBRANE PROTEIN COMPLEX SUBUNIT 7"/>
    <property type="match status" value="1"/>
</dbReference>
<comment type="similarity">
    <text evidence="2">Belongs to the EMC7 family.</text>
</comment>
<dbReference type="OrthoDB" id="27095at2759"/>
<dbReference type="Proteomes" id="UP000703269">
    <property type="component" value="Unassembled WGS sequence"/>
</dbReference>
<keyword evidence="7" id="KW-0119">Carbohydrate metabolism</keyword>
<feature type="compositionally biased region" description="Polar residues" evidence="9">
    <location>
        <begin position="212"/>
        <end position="226"/>
    </location>
</feature>
<keyword evidence="8" id="KW-0624">Polysaccharide degradation</keyword>
<feature type="transmembrane region" description="Helical" evidence="10">
    <location>
        <begin position="143"/>
        <end position="161"/>
    </location>
</feature>
<evidence type="ECO:0000256" key="10">
    <source>
        <dbReference type="SAM" id="Phobius"/>
    </source>
</evidence>
<proteinExistence type="inferred from homology"/>
<feature type="region of interest" description="Disordered" evidence="9">
    <location>
        <begin position="202"/>
        <end position="234"/>
    </location>
</feature>
<comment type="subcellular location">
    <subcellularLocation>
        <location evidence="1">Membrane</location>
        <topology evidence="1">Single-pass membrane protein</topology>
    </subcellularLocation>
</comment>
<feature type="signal peptide" evidence="11">
    <location>
        <begin position="1"/>
        <end position="17"/>
    </location>
</feature>
<gene>
    <name evidence="13" type="ORF">PsYK624_021260</name>
</gene>
<evidence type="ECO:0000256" key="11">
    <source>
        <dbReference type="SAM" id="SignalP"/>
    </source>
</evidence>
<keyword evidence="6 10" id="KW-0472">Membrane</keyword>
<keyword evidence="3 10" id="KW-0812">Transmembrane</keyword>
<dbReference type="InterPro" id="IPR013784">
    <property type="entry name" value="Carb-bd-like_fold"/>
</dbReference>
<dbReference type="GO" id="GO:0000272">
    <property type="term" value="P:polysaccharide catabolic process"/>
    <property type="evidence" value="ECO:0007669"/>
    <property type="project" value="UniProtKB-KW"/>
</dbReference>
<keyword evidence="4 11" id="KW-0732">Signal</keyword>
<evidence type="ECO:0000256" key="9">
    <source>
        <dbReference type="SAM" id="MobiDB-lite"/>
    </source>
</evidence>
<evidence type="ECO:0000313" key="13">
    <source>
        <dbReference type="EMBL" id="GJE86046.1"/>
    </source>
</evidence>
<dbReference type="SUPFAM" id="SSF49452">
    <property type="entry name" value="Starch-binding domain-like"/>
    <property type="match status" value="1"/>
</dbReference>
<keyword evidence="5 10" id="KW-1133">Transmembrane helix</keyword>
<evidence type="ECO:0000256" key="6">
    <source>
        <dbReference type="ARBA" id="ARBA00023136"/>
    </source>
</evidence>
<feature type="chain" id="PRO_5040433378" description="ER membrane protein complex subunit 7 beta-sandwich domain-containing protein" evidence="11">
    <location>
        <begin position="18"/>
        <end position="234"/>
    </location>
</feature>
<comment type="caution">
    <text evidence="13">The sequence shown here is derived from an EMBL/GenBank/DDBJ whole genome shotgun (WGS) entry which is preliminary data.</text>
</comment>
<dbReference type="EMBL" id="BPQB01000003">
    <property type="protein sequence ID" value="GJE86046.1"/>
    <property type="molecule type" value="Genomic_DNA"/>
</dbReference>
<dbReference type="InterPro" id="IPR039163">
    <property type="entry name" value="EMC7"/>
</dbReference>
<evidence type="ECO:0000256" key="7">
    <source>
        <dbReference type="ARBA" id="ARBA00023277"/>
    </source>
</evidence>
<evidence type="ECO:0000313" key="14">
    <source>
        <dbReference type="Proteomes" id="UP000703269"/>
    </source>
</evidence>
<organism evidence="13 14">
    <name type="scientific">Phanerochaete sordida</name>
    <dbReference type="NCBI Taxonomy" id="48140"/>
    <lineage>
        <taxon>Eukaryota</taxon>
        <taxon>Fungi</taxon>
        <taxon>Dikarya</taxon>
        <taxon>Basidiomycota</taxon>
        <taxon>Agaricomycotina</taxon>
        <taxon>Agaricomycetes</taxon>
        <taxon>Polyporales</taxon>
        <taxon>Phanerochaetaceae</taxon>
        <taxon>Phanerochaete</taxon>
    </lineage>
</organism>
<protein>
    <recommendedName>
        <fullName evidence="12">ER membrane protein complex subunit 7 beta-sandwich domain-containing protein</fullName>
    </recommendedName>
</protein>
<dbReference type="Pfam" id="PF09430">
    <property type="entry name" value="EMC7_beta-sandw"/>
    <property type="match status" value="1"/>
</dbReference>
<dbReference type="PANTHER" id="PTHR13605:SF4">
    <property type="entry name" value="ER MEMBRANE PROTEIN COMPLEX SUBUNIT 7"/>
    <property type="match status" value="1"/>
</dbReference>
<evidence type="ECO:0000256" key="3">
    <source>
        <dbReference type="ARBA" id="ARBA00022692"/>
    </source>
</evidence>
<keyword evidence="14" id="KW-1185">Reference proteome</keyword>
<dbReference type="InterPro" id="IPR019008">
    <property type="entry name" value="Beta_sandwich_EMC7"/>
</dbReference>
<name>A0A9P3G0M5_9APHY</name>
<feature type="domain" description="ER membrane protein complex subunit 7 beta-sandwich" evidence="12">
    <location>
        <begin position="37"/>
        <end position="146"/>
    </location>
</feature>
<accession>A0A9P3G0M5</accession>